<dbReference type="EMBL" id="KV440972">
    <property type="protein sequence ID" value="OAD79548.1"/>
    <property type="molecule type" value="Genomic_DNA"/>
</dbReference>
<evidence type="ECO:0000313" key="3">
    <source>
        <dbReference type="Proteomes" id="UP000077315"/>
    </source>
</evidence>
<feature type="region of interest" description="Disordered" evidence="1">
    <location>
        <begin position="39"/>
        <end position="68"/>
    </location>
</feature>
<dbReference type="AlphaFoldDB" id="A0A167QDQ9"/>
<sequence>MTAIITSLSFPFPIPEYTGTNIGWLAGWQVDNIDIDRQDSRSALSGSDSRVGNTEKKDPQPSQQRTIR</sequence>
<evidence type="ECO:0000256" key="1">
    <source>
        <dbReference type="SAM" id="MobiDB-lite"/>
    </source>
</evidence>
<dbReference type="GeneID" id="28991155"/>
<proteinExistence type="predicted"/>
<feature type="compositionally biased region" description="Polar residues" evidence="1">
    <location>
        <begin position="41"/>
        <end position="52"/>
    </location>
</feature>
<name>A0A167QDQ9_PHYB8</name>
<dbReference type="InParanoid" id="A0A167QDQ9"/>
<gene>
    <name evidence="2" type="ORF">PHYBLDRAFT_139581</name>
</gene>
<dbReference type="Proteomes" id="UP000077315">
    <property type="component" value="Unassembled WGS sequence"/>
</dbReference>
<accession>A0A167QDQ9</accession>
<dbReference type="VEuPathDB" id="FungiDB:PHYBLDRAFT_139581"/>
<reference evidence="3" key="1">
    <citation type="submission" date="2015-06" db="EMBL/GenBank/DDBJ databases">
        <title>Expansion of signal transduction pathways in fungi by whole-genome duplication.</title>
        <authorList>
            <consortium name="DOE Joint Genome Institute"/>
            <person name="Corrochano L.M."/>
            <person name="Kuo A."/>
            <person name="Marcet-Houben M."/>
            <person name="Polaino S."/>
            <person name="Salamov A."/>
            <person name="Villalobos J.M."/>
            <person name="Alvarez M.I."/>
            <person name="Avalos J."/>
            <person name="Benito E.P."/>
            <person name="Benoit I."/>
            <person name="Burger G."/>
            <person name="Camino L.P."/>
            <person name="Canovas D."/>
            <person name="Cerda-Olmedo E."/>
            <person name="Cheng J.-F."/>
            <person name="Dominguez A."/>
            <person name="Elias M."/>
            <person name="Eslava A.P."/>
            <person name="Glaser F."/>
            <person name="Grimwood J."/>
            <person name="Gutierrez G."/>
            <person name="Heitman J."/>
            <person name="Henrissat B."/>
            <person name="Iturriaga E.A."/>
            <person name="Lang B.F."/>
            <person name="Lavin J.L."/>
            <person name="Lee S."/>
            <person name="Li W."/>
            <person name="Lindquist E."/>
            <person name="Lopez-Garcia S."/>
            <person name="Luque E.M."/>
            <person name="Marcos A.T."/>
            <person name="Martin J."/>
            <person name="McCluskey K."/>
            <person name="Medina H.R."/>
            <person name="Miralles-Duran A."/>
            <person name="Miyazaki A."/>
            <person name="Munoz-Torres E."/>
            <person name="Oguiza J.A."/>
            <person name="Ohm R."/>
            <person name="Olmedo M."/>
            <person name="Orejas M."/>
            <person name="Ortiz-Castellanos L."/>
            <person name="Pisabarro A.G."/>
            <person name="Rodriguez-Romero J."/>
            <person name="Ruiz-Herrera J."/>
            <person name="Ruiz-Vazquez R."/>
            <person name="Sanz C."/>
            <person name="Schackwitz W."/>
            <person name="Schmutz J."/>
            <person name="Shahriari M."/>
            <person name="Shelest E."/>
            <person name="Silva-Franco F."/>
            <person name="Soanes D."/>
            <person name="Syed K."/>
            <person name="Tagua V.G."/>
            <person name="Talbot N.J."/>
            <person name="Thon M."/>
            <person name="De vries R.P."/>
            <person name="Wiebenga A."/>
            <person name="Yadav J.S."/>
            <person name="Braun E.L."/>
            <person name="Baker S."/>
            <person name="Garre V."/>
            <person name="Horwitz B."/>
            <person name="Torres-Martinez S."/>
            <person name="Idnurm A."/>
            <person name="Herrera-Estrella A."/>
            <person name="Gabaldon T."/>
            <person name="Grigoriev I.V."/>
        </authorList>
    </citation>
    <scope>NUCLEOTIDE SEQUENCE [LARGE SCALE GENOMIC DNA]</scope>
    <source>
        <strain evidence="3">NRRL 1555(-)</strain>
    </source>
</reference>
<dbReference type="RefSeq" id="XP_018297588.1">
    <property type="nucleotide sequence ID" value="XM_018430249.1"/>
</dbReference>
<protein>
    <submittedName>
        <fullName evidence="2">Uncharacterized protein</fullName>
    </submittedName>
</protein>
<keyword evidence="3" id="KW-1185">Reference proteome</keyword>
<organism evidence="2 3">
    <name type="scientific">Phycomyces blakesleeanus (strain ATCC 8743b / DSM 1359 / FGSC 10004 / NBRC 33097 / NRRL 1555)</name>
    <dbReference type="NCBI Taxonomy" id="763407"/>
    <lineage>
        <taxon>Eukaryota</taxon>
        <taxon>Fungi</taxon>
        <taxon>Fungi incertae sedis</taxon>
        <taxon>Mucoromycota</taxon>
        <taxon>Mucoromycotina</taxon>
        <taxon>Mucoromycetes</taxon>
        <taxon>Mucorales</taxon>
        <taxon>Phycomycetaceae</taxon>
        <taxon>Phycomyces</taxon>
    </lineage>
</organism>
<evidence type="ECO:0000313" key="2">
    <source>
        <dbReference type="EMBL" id="OAD79548.1"/>
    </source>
</evidence>